<dbReference type="PROSITE" id="PS50965">
    <property type="entry name" value="NERD"/>
    <property type="match status" value="1"/>
</dbReference>
<dbReference type="Pfam" id="PF08378">
    <property type="entry name" value="NERD"/>
    <property type="match status" value="1"/>
</dbReference>
<accession>A0A3M6QYT5</accession>
<dbReference type="AlphaFoldDB" id="A0A3M6QYT5"/>
<dbReference type="Proteomes" id="UP000278006">
    <property type="component" value="Unassembled WGS sequence"/>
</dbReference>
<feature type="domain" description="NERD" evidence="2">
    <location>
        <begin position="33"/>
        <end position="150"/>
    </location>
</feature>
<evidence type="ECO:0000256" key="1">
    <source>
        <dbReference type="SAM" id="Phobius"/>
    </source>
</evidence>
<name>A0A3M6QYT5_9BURK</name>
<evidence type="ECO:0000313" key="3">
    <source>
        <dbReference type="EMBL" id="RMX08186.1"/>
    </source>
</evidence>
<gene>
    <name evidence="3" type="ORF">D8I35_03475</name>
</gene>
<proteinExistence type="predicted"/>
<keyword evidence="4" id="KW-1185">Reference proteome</keyword>
<keyword evidence="1" id="KW-1133">Transmembrane helix</keyword>
<organism evidence="3 4">
    <name type="scientific">Corticibacter populi</name>
    <dbReference type="NCBI Taxonomy" id="1550736"/>
    <lineage>
        <taxon>Bacteria</taxon>
        <taxon>Pseudomonadati</taxon>
        <taxon>Pseudomonadota</taxon>
        <taxon>Betaproteobacteria</taxon>
        <taxon>Burkholderiales</taxon>
        <taxon>Comamonadaceae</taxon>
        <taxon>Corticibacter</taxon>
    </lineage>
</organism>
<reference evidence="3 4" key="1">
    <citation type="submission" date="2018-10" db="EMBL/GenBank/DDBJ databases">
        <title>Draft genome of Cortibacter populi DSM10536.</title>
        <authorList>
            <person name="Bernier A.-M."/>
            <person name="Bernard K."/>
        </authorList>
    </citation>
    <scope>NUCLEOTIDE SEQUENCE [LARGE SCALE GENOMIC DNA]</scope>
    <source>
        <strain evidence="3 4">DSM 105136</strain>
    </source>
</reference>
<dbReference type="EMBL" id="RDQO01000001">
    <property type="protein sequence ID" value="RMX08186.1"/>
    <property type="molecule type" value="Genomic_DNA"/>
</dbReference>
<dbReference type="InterPro" id="IPR011528">
    <property type="entry name" value="NERD"/>
</dbReference>
<feature type="transmembrane region" description="Helical" evidence="1">
    <location>
        <begin position="13"/>
        <end position="32"/>
    </location>
</feature>
<dbReference type="Gene3D" id="3.30.65.10">
    <property type="entry name" value="Bacterial Topoisomerase I, domain 1"/>
    <property type="match status" value="1"/>
</dbReference>
<comment type="caution">
    <text evidence="3">The sequence shown here is derived from an EMBL/GenBank/DDBJ whole genome shotgun (WGS) entry which is preliminary data.</text>
</comment>
<keyword evidence="1" id="KW-0812">Transmembrane</keyword>
<dbReference type="RefSeq" id="WP_122226309.1">
    <property type="nucleotide sequence ID" value="NZ_RDQO01000001.1"/>
</dbReference>
<protein>
    <submittedName>
        <fullName evidence="3">Nuclease</fullName>
    </submittedName>
</protein>
<sequence length="265" mass="30245">MNMTPVLEPLFQYLWWTFALAVVVGILRLPIVKGMVGEGWVRLIARLRLPKETYHCIHNVTLPTIDGSTQIDHIFVSRFGIFVVETKHMKGWIYGRERDAQWTQKIYRNSFRFQNPLRQNYKHLMALQAALNLPDDVCHSLVVFTGDCTFKTDMPANVTQNAGYVDYIRQFQEPVLTEDQVEHARAMIEAGRLTPNWATHRQHVMNLKAKAAAENAPSQGGEPKCPRCDGAMVLRQRRNAPAGESRFWGCVAFPKCRGVRAYSGD</sequence>
<dbReference type="SUPFAM" id="SSF57783">
    <property type="entry name" value="Zinc beta-ribbon"/>
    <property type="match status" value="1"/>
</dbReference>
<dbReference type="OrthoDB" id="5782056at2"/>
<keyword evidence="1" id="KW-0472">Membrane</keyword>
<evidence type="ECO:0000259" key="2">
    <source>
        <dbReference type="PROSITE" id="PS50965"/>
    </source>
</evidence>
<evidence type="ECO:0000313" key="4">
    <source>
        <dbReference type="Proteomes" id="UP000278006"/>
    </source>
</evidence>